<feature type="compositionally biased region" description="Low complexity" evidence="1">
    <location>
        <begin position="19"/>
        <end position="30"/>
    </location>
</feature>
<protein>
    <submittedName>
        <fullName evidence="2">Uncharacterized protein</fullName>
    </submittedName>
</protein>
<dbReference type="RefSeq" id="XP_033687002.1">
    <property type="nucleotide sequence ID" value="XM_033831959.1"/>
</dbReference>
<keyword evidence="3" id="KW-1185">Reference proteome</keyword>
<dbReference type="AlphaFoldDB" id="A0A6A6IPK2"/>
<reference evidence="2" key="1">
    <citation type="journal article" date="2020" name="Stud. Mycol.">
        <title>101 Dothideomycetes genomes: a test case for predicting lifestyles and emergence of pathogens.</title>
        <authorList>
            <person name="Haridas S."/>
            <person name="Albert R."/>
            <person name="Binder M."/>
            <person name="Bloem J."/>
            <person name="Labutti K."/>
            <person name="Salamov A."/>
            <person name="Andreopoulos B."/>
            <person name="Baker S."/>
            <person name="Barry K."/>
            <person name="Bills G."/>
            <person name="Bluhm B."/>
            <person name="Cannon C."/>
            <person name="Castanera R."/>
            <person name="Culley D."/>
            <person name="Daum C."/>
            <person name="Ezra D."/>
            <person name="Gonzalez J."/>
            <person name="Henrissat B."/>
            <person name="Kuo A."/>
            <person name="Liang C."/>
            <person name="Lipzen A."/>
            <person name="Lutzoni F."/>
            <person name="Magnuson J."/>
            <person name="Mondo S."/>
            <person name="Nolan M."/>
            <person name="Ohm R."/>
            <person name="Pangilinan J."/>
            <person name="Park H.-J."/>
            <person name="Ramirez L."/>
            <person name="Alfaro M."/>
            <person name="Sun H."/>
            <person name="Tritt A."/>
            <person name="Yoshinaga Y."/>
            <person name="Zwiers L.-H."/>
            <person name="Turgeon B."/>
            <person name="Goodwin S."/>
            <person name="Spatafora J."/>
            <person name="Crous P."/>
            <person name="Grigoriev I."/>
        </authorList>
    </citation>
    <scope>NUCLEOTIDE SEQUENCE</scope>
    <source>
        <strain evidence="2">CBS 122368</strain>
    </source>
</reference>
<dbReference type="OrthoDB" id="443772at2759"/>
<sequence length="284" mass="30654">MSDDGIFFAEDPYSPPVPAATTPSSPSPVAKPEDDFLAPAPEPDTIYYLTIATPHTDAWAFYGPTRTFAELLPLVRKTVADCPAAAEKLERLLAAEDDGEEDDEDQDGDAYGYYGVPYENQEKPAFLETGFTTFVAEAQDGSYSILRTVREPNAPVAAVLPGPVYVVSAVGPLVQQPTIGISSSSSSSSGKRVGYARTSKLIRSYVVSEEAKTAARRTMQDLVQGVQHVVCSESFMQARGLGGGLVVAFGAGRSWEVRVRYQDVLVGVRERYDLGLEGKGSWRI</sequence>
<dbReference type="EMBL" id="ML987192">
    <property type="protein sequence ID" value="KAF2251998.1"/>
    <property type="molecule type" value="Genomic_DNA"/>
</dbReference>
<proteinExistence type="predicted"/>
<gene>
    <name evidence="2" type="ORF">BU26DRAFT_548728</name>
</gene>
<dbReference type="Proteomes" id="UP000800094">
    <property type="component" value="Unassembled WGS sequence"/>
</dbReference>
<evidence type="ECO:0000313" key="3">
    <source>
        <dbReference type="Proteomes" id="UP000800094"/>
    </source>
</evidence>
<accession>A0A6A6IPK2</accession>
<evidence type="ECO:0000313" key="2">
    <source>
        <dbReference type="EMBL" id="KAF2251998.1"/>
    </source>
</evidence>
<feature type="region of interest" description="Disordered" evidence="1">
    <location>
        <begin position="1"/>
        <end position="37"/>
    </location>
</feature>
<evidence type="ECO:0000256" key="1">
    <source>
        <dbReference type="SAM" id="MobiDB-lite"/>
    </source>
</evidence>
<organism evidence="2 3">
    <name type="scientific">Trematosphaeria pertusa</name>
    <dbReference type="NCBI Taxonomy" id="390896"/>
    <lineage>
        <taxon>Eukaryota</taxon>
        <taxon>Fungi</taxon>
        <taxon>Dikarya</taxon>
        <taxon>Ascomycota</taxon>
        <taxon>Pezizomycotina</taxon>
        <taxon>Dothideomycetes</taxon>
        <taxon>Pleosporomycetidae</taxon>
        <taxon>Pleosporales</taxon>
        <taxon>Massarineae</taxon>
        <taxon>Trematosphaeriaceae</taxon>
        <taxon>Trematosphaeria</taxon>
    </lineage>
</organism>
<name>A0A6A6IPK2_9PLEO</name>
<dbReference type="GeneID" id="54585289"/>